<evidence type="ECO:0000313" key="2">
    <source>
        <dbReference type="Proteomes" id="UP000679690"/>
    </source>
</evidence>
<proteinExistence type="predicted"/>
<sequence>MSAAPDPLHYPDIVAAGDLRTALQARFEESGVPLRAEVPSSPGWIRVGARVETGDRQVTVLMAVDDRAFLLDFWMRGVAMARGRTADLGEVAAGIGTFLSGAAVAVLGATHGFVTYGEFAEAFERGEPEAIALTWRRFLAKDGTAPPHRRGLDGFLRAAAEEPRLRALYPFTSHWDFGLRPGVADAASRAVAWVRPVGDRYLVAGRDRGDLDRIADPVGAHDAVALVLAALDRGA</sequence>
<evidence type="ECO:0000313" key="1">
    <source>
        <dbReference type="EMBL" id="MBO3743188.1"/>
    </source>
</evidence>
<accession>A0ABS3UX73</accession>
<keyword evidence="2" id="KW-1185">Reference proteome</keyword>
<dbReference type="RefSeq" id="WP_208472364.1">
    <property type="nucleotide sequence ID" value="NZ_JAGFNS010000035.1"/>
</dbReference>
<dbReference type="EMBL" id="JAGFNS010000035">
    <property type="protein sequence ID" value="MBO3743188.1"/>
    <property type="molecule type" value="Genomic_DNA"/>
</dbReference>
<reference evidence="1 2" key="1">
    <citation type="submission" date="2021-03" db="EMBL/GenBank/DDBJ databases">
        <title>Actinoplanes flavus sp. nov., a novel actinomycete isolated from Coconut Palm rhizosphere soil.</title>
        <authorList>
            <person name="Luo X."/>
        </authorList>
    </citation>
    <scope>NUCLEOTIDE SEQUENCE [LARGE SCALE GENOMIC DNA]</scope>
    <source>
        <strain evidence="1 2">NEAU-H7</strain>
    </source>
</reference>
<protein>
    <recommendedName>
        <fullName evidence="3">SUKH-4 immunity protein</fullName>
    </recommendedName>
</protein>
<comment type="caution">
    <text evidence="1">The sequence shown here is derived from an EMBL/GenBank/DDBJ whole genome shotgun (WGS) entry which is preliminary data.</text>
</comment>
<gene>
    <name evidence="1" type="ORF">J5X75_37390</name>
</gene>
<name>A0ABS3UX73_9ACTN</name>
<dbReference type="Proteomes" id="UP000679690">
    <property type="component" value="Unassembled WGS sequence"/>
</dbReference>
<evidence type="ECO:0008006" key="3">
    <source>
        <dbReference type="Google" id="ProtNLM"/>
    </source>
</evidence>
<dbReference type="InterPro" id="IPR045682">
    <property type="entry name" value="DUF6193"/>
</dbReference>
<dbReference type="Pfam" id="PF19692">
    <property type="entry name" value="DUF6193"/>
    <property type="match status" value="1"/>
</dbReference>
<organism evidence="1 2">
    <name type="scientific">Actinoplanes flavus</name>
    <dbReference type="NCBI Taxonomy" id="2820290"/>
    <lineage>
        <taxon>Bacteria</taxon>
        <taxon>Bacillati</taxon>
        <taxon>Actinomycetota</taxon>
        <taxon>Actinomycetes</taxon>
        <taxon>Micromonosporales</taxon>
        <taxon>Micromonosporaceae</taxon>
        <taxon>Actinoplanes</taxon>
    </lineage>
</organism>